<dbReference type="GO" id="GO:0031419">
    <property type="term" value="F:cobalamin binding"/>
    <property type="evidence" value="ECO:0007669"/>
    <property type="project" value="InterPro"/>
</dbReference>
<organism evidence="2 3">
    <name type="scientific">Acetomicrobium hydrogeniformans ATCC BAA-1850</name>
    <dbReference type="NCBI Taxonomy" id="592015"/>
    <lineage>
        <taxon>Bacteria</taxon>
        <taxon>Thermotogati</taxon>
        <taxon>Synergistota</taxon>
        <taxon>Synergistia</taxon>
        <taxon>Synergistales</taxon>
        <taxon>Acetomicrobiaceae</taxon>
        <taxon>Acetomicrobium</taxon>
    </lineage>
</organism>
<dbReference type="InterPro" id="IPR036999">
    <property type="entry name" value="Diol/glycerol_deHase_lsu_sf"/>
</dbReference>
<dbReference type="InterPro" id="IPR016176">
    <property type="entry name" value="Cbl-dep_enz_cat"/>
</dbReference>
<dbReference type="Gene3D" id="3.20.20.350">
    <property type="entry name" value="Diol/glycerol dehydratase, large subunit"/>
    <property type="match status" value="1"/>
</dbReference>
<dbReference type="AlphaFoldDB" id="A0A0T5XAR8"/>
<evidence type="ECO:0000259" key="1">
    <source>
        <dbReference type="Pfam" id="PF02286"/>
    </source>
</evidence>
<protein>
    <submittedName>
        <fullName evidence="2">Glycerol dehydratase, large subunit</fullName>
    </submittedName>
</protein>
<proteinExistence type="predicted"/>
<dbReference type="STRING" id="592015.HMPREF1705_02686"/>
<reference evidence="3" key="1">
    <citation type="submission" date="2012-09" db="EMBL/GenBank/DDBJ databases">
        <authorList>
            <person name="Weinstock G."/>
            <person name="Sodergren E."/>
            <person name="Clifton S."/>
            <person name="Fulton L."/>
            <person name="Fulton B."/>
            <person name="Courtney L."/>
            <person name="Fronick C."/>
            <person name="Harrison M."/>
            <person name="Strong C."/>
            <person name="Farmer C."/>
            <person name="Delehaunty K."/>
            <person name="Markovic C."/>
            <person name="Hall O."/>
            <person name="Minx P."/>
            <person name="Tomlinson C."/>
            <person name="Mitreva M."/>
            <person name="Nelson J."/>
            <person name="Hou S."/>
            <person name="Wollam A."/>
            <person name="Pepin K.H."/>
            <person name="Johnson M."/>
            <person name="Bhonagiri V."/>
            <person name="Nash W.E."/>
            <person name="Suruliraj S."/>
            <person name="Warren W."/>
            <person name="Chinwalla A."/>
            <person name="Mardis E.R."/>
            <person name="Wilson R.K."/>
        </authorList>
    </citation>
    <scope>NUCLEOTIDE SEQUENCE [LARGE SCALE GENOMIC DNA]</scope>
    <source>
        <strain evidence="3">OS1</strain>
    </source>
</reference>
<dbReference type="Pfam" id="PF02286">
    <property type="entry name" value="Dehydratase_LU"/>
    <property type="match status" value="1"/>
</dbReference>
<gene>
    <name evidence="2" type="ORF">HMPREF1705_02686</name>
</gene>
<name>A0A0T5XAR8_9BACT</name>
<feature type="domain" description="Diol/glycerol dehydratase large subunit" evidence="1">
    <location>
        <begin position="13"/>
        <end position="564"/>
    </location>
</feature>
<comment type="caution">
    <text evidence="2">The sequence shown here is derived from an EMBL/GenBank/DDBJ whole genome shotgun (WGS) entry which is preliminary data.</text>
</comment>
<accession>A0A0T5XAR8</accession>
<evidence type="ECO:0000313" key="2">
    <source>
        <dbReference type="EMBL" id="KRT35459.1"/>
    </source>
</evidence>
<dbReference type="NCBIfam" id="NF011979">
    <property type="entry name" value="PRK15444.1"/>
    <property type="match status" value="1"/>
</dbReference>
<dbReference type="eggNOG" id="COG4909">
    <property type="taxonomic scope" value="Bacteria"/>
</dbReference>
<dbReference type="GO" id="GO:0016836">
    <property type="term" value="F:hydro-lyase activity"/>
    <property type="evidence" value="ECO:0007669"/>
    <property type="project" value="InterPro"/>
</dbReference>
<keyword evidence="3" id="KW-1185">Reference proteome</keyword>
<dbReference type="SUPFAM" id="SSF51703">
    <property type="entry name" value="Cobalamin (vitamin B12)-dependent enzymes"/>
    <property type="match status" value="1"/>
</dbReference>
<dbReference type="EMBL" id="ACJX03000001">
    <property type="protein sequence ID" value="KRT35459.1"/>
    <property type="molecule type" value="Genomic_DNA"/>
</dbReference>
<dbReference type="Proteomes" id="UP000005273">
    <property type="component" value="Unassembled WGS sequence"/>
</dbReference>
<evidence type="ECO:0000313" key="3">
    <source>
        <dbReference type="Proteomes" id="UP000005273"/>
    </source>
</evidence>
<sequence length="565" mass="61649">MSNTEGANKLAEKKSKRFEVLNNRPVHKDGFIAEWVDVGLYAMGSPNDPVPSIKIENGKITEMDGKKRDDFDMIEQFIANYAIDTEIAPQAMAKSDVELAKMLVDPNVSRNEVTKIFQGLTPAKINNVMDCLNIVEIMMGISKMRSRKTPANQAHITSAKDHPVQLAADAAEGALRGFVELETTVGVNRYAPLNALSLLIGSQTGRPGVLTQCALEEAFELQIGMRGLTSYAETVSVYGTESVFIDGDDTPWSKAFLASAYASRGLKMRFTSGTGSEVQMGAAEGKSMLYLETRCVMITKGAGVQGLQNGSISCIGVPGAVPSGLRAVAAENLITVTLDMEVASGNDQTFSHSDLRRTARTIPQLFSGTDLIFSGYSAVPNYDNMFAGSNWDIEDMDDYLAIQRDFKVDGGNKPVSEEEVVAVRNKAARALQAVYDALGFPPITDAEVEAATYANGSNDLPDRNVTEDLRAAERLLNEGINGIDIVKILAQRGFRDIAEAIVMMMRQRVSGDYLQTSAWIDRDGTVYSSVNDPNDYQGPGTGYRISEERWKEIKEIPWAIRPEDV</sequence>
<dbReference type="InterPro" id="IPR003206">
    <property type="entry name" value="Diol/glycerol_deHydtase_lsu"/>
</dbReference>